<sequence>MAVAAFFSATFSHNPFLIRFNCPLLPSGSDTSSRLHSLGISSSFLTPEAPNPAAITSTTSALTNSSPATFIPRFGPNEPCKGVDVLVEALERQVMRHVFTYPGGASIEIHLALTHSKTIRNVQPRHEQGGIFAAEGYARSSGCPGVCIATSRPSATDLVNGLVDTSLDRVPIVAITGQVLFLYVYIHMFACHVTA</sequence>
<dbReference type="Pfam" id="PF02776">
    <property type="entry name" value="TPP_enzyme_N"/>
    <property type="match status" value="1"/>
</dbReference>
<name>A0A218VZW1_PUNGR</name>
<dbReference type="GO" id="GO:0003984">
    <property type="term" value="F:acetolactate synthase activity"/>
    <property type="evidence" value="ECO:0007669"/>
    <property type="project" value="TreeGrafter"/>
</dbReference>
<comment type="caution">
    <text evidence="3">The sequence shown here is derived from an EMBL/GenBank/DDBJ whole genome shotgun (WGS) entry which is preliminary data.</text>
</comment>
<dbReference type="GO" id="GO:0009097">
    <property type="term" value="P:isoleucine biosynthetic process"/>
    <property type="evidence" value="ECO:0007669"/>
    <property type="project" value="TreeGrafter"/>
</dbReference>
<evidence type="ECO:0000313" key="4">
    <source>
        <dbReference type="Proteomes" id="UP000197138"/>
    </source>
</evidence>
<dbReference type="PANTHER" id="PTHR18968:SF13">
    <property type="entry name" value="ACETOLACTATE SYNTHASE CATALYTIC SUBUNIT, MITOCHONDRIAL"/>
    <property type="match status" value="1"/>
</dbReference>
<dbReference type="InterPro" id="IPR012001">
    <property type="entry name" value="Thiamin_PyroP_enz_TPP-bd_dom"/>
</dbReference>
<feature type="domain" description="Thiamine pyrophosphate enzyme N-terminal TPP-binding" evidence="2">
    <location>
        <begin position="81"/>
        <end position="187"/>
    </location>
</feature>
<protein>
    <recommendedName>
        <fullName evidence="2">Thiamine pyrophosphate enzyme N-terminal TPP-binding domain-containing protein</fullName>
    </recommendedName>
</protein>
<accession>A0A218VZW1</accession>
<dbReference type="GO" id="GO:0050660">
    <property type="term" value="F:flavin adenine dinucleotide binding"/>
    <property type="evidence" value="ECO:0007669"/>
    <property type="project" value="TreeGrafter"/>
</dbReference>
<dbReference type="AlphaFoldDB" id="A0A218VZW1"/>
<dbReference type="InterPro" id="IPR029061">
    <property type="entry name" value="THDP-binding"/>
</dbReference>
<proteinExistence type="inferred from homology"/>
<dbReference type="EMBL" id="MTKT01005615">
    <property type="protein sequence ID" value="OWM65422.1"/>
    <property type="molecule type" value="Genomic_DNA"/>
</dbReference>
<dbReference type="PANTHER" id="PTHR18968">
    <property type="entry name" value="THIAMINE PYROPHOSPHATE ENZYMES"/>
    <property type="match status" value="1"/>
</dbReference>
<gene>
    <name evidence="3" type="ORF">CDL15_Pgr009012</name>
</gene>
<dbReference type="Gene3D" id="3.40.50.970">
    <property type="match status" value="1"/>
</dbReference>
<comment type="similarity">
    <text evidence="1">Belongs to the TPP enzyme family.</text>
</comment>
<dbReference type="InterPro" id="IPR045229">
    <property type="entry name" value="TPP_enz"/>
</dbReference>
<dbReference type="GO" id="GO:0005948">
    <property type="term" value="C:acetolactate synthase complex"/>
    <property type="evidence" value="ECO:0007669"/>
    <property type="project" value="TreeGrafter"/>
</dbReference>
<dbReference type="SUPFAM" id="SSF52518">
    <property type="entry name" value="Thiamin diphosphate-binding fold (THDP-binding)"/>
    <property type="match status" value="1"/>
</dbReference>
<dbReference type="Proteomes" id="UP000197138">
    <property type="component" value="Unassembled WGS sequence"/>
</dbReference>
<evidence type="ECO:0000259" key="2">
    <source>
        <dbReference type="Pfam" id="PF02776"/>
    </source>
</evidence>
<evidence type="ECO:0000256" key="1">
    <source>
        <dbReference type="ARBA" id="ARBA00007812"/>
    </source>
</evidence>
<evidence type="ECO:0000313" key="3">
    <source>
        <dbReference type="EMBL" id="OWM65422.1"/>
    </source>
</evidence>
<dbReference type="GO" id="GO:0030976">
    <property type="term" value="F:thiamine pyrophosphate binding"/>
    <property type="evidence" value="ECO:0007669"/>
    <property type="project" value="InterPro"/>
</dbReference>
<organism evidence="3 4">
    <name type="scientific">Punica granatum</name>
    <name type="common">Pomegranate</name>
    <dbReference type="NCBI Taxonomy" id="22663"/>
    <lineage>
        <taxon>Eukaryota</taxon>
        <taxon>Viridiplantae</taxon>
        <taxon>Streptophyta</taxon>
        <taxon>Embryophyta</taxon>
        <taxon>Tracheophyta</taxon>
        <taxon>Spermatophyta</taxon>
        <taxon>Magnoliopsida</taxon>
        <taxon>eudicotyledons</taxon>
        <taxon>Gunneridae</taxon>
        <taxon>Pentapetalae</taxon>
        <taxon>rosids</taxon>
        <taxon>malvids</taxon>
        <taxon>Myrtales</taxon>
        <taxon>Lythraceae</taxon>
        <taxon>Punica</taxon>
    </lineage>
</organism>
<dbReference type="CDD" id="cd07035">
    <property type="entry name" value="TPP_PYR_POX_like"/>
    <property type="match status" value="1"/>
</dbReference>
<dbReference type="GO" id="GO:0009099">
    <property type="term" value="P:L-valine biosynthetic process"/>
    <property type="evidence" value="ECO:0007669"/>
    <property type="project" value="TreeGrafter"/>
</dbReference>
<reference evidence="4" key="1">
    <citation type="journal article" date="2017" name="Plant J.">
        <title>The pomegranate (Punica granatum L.) genome and the genomics of punicalagin biosynthesis.</title>
        <authorList>
            <person name="Qin G."/>
            <person name="Xu C."/>
            <person name="Ming R."/>
            <person name="Tang H."/>
            <person name="Guyot R."/>
            <person name="Kramer E.M."/>
            <person name="Hu Y."/>
            <person name="Yi X."/>
            <person name="Qi Y."/>
            <person name="Xu X."/>
            <person name="Gao Z."/>
            <person name="Pan H."/>
            <person name="Jian J."/>
            <person name="Tian Y."/>
            <person name="Yue Z."/>
            <person name="Xu Y."/>
        </authorList>
    </citation>
    <scope>NUCLEOTIDE SEQUENCE [LARGE SCALE GENOMIC DNA]</scope>
    <source>
        <strain evidence="4">cv. Dabenzi</strain>
    </source>
</reference>